<dbReference type="STRING" id="1817813.A2008_08240"/>
<comment type="similarity">
    <text evidence="1">Belongs to the ATP-dependent AMP-binding enzyme family.</text>
</comment>
<proteinExistence type="inferred from homology"/>
<feature type="domain" description="AMP-binding enzyme C-terminal" evidence="4">
    <location>
        <begin position="406"/>
        <end position="489"/>
    </location>
</feature>
<dbReference type="InterPro" id="IPR020845">
    <property type="entry name" value="AMP-binding_CS"/>
</dbReference>
<evidence type="ECO:0000259" key="4">
    <source>
        <dbReference type="Pfam" id="PF13193"/>
    </source>
</evidence>
<dbReference type="InterPro" id="IPR045851">
    <property type="entry name" value="AMP-bd_C_sf"/>
</dbReference>
<dbReference type="Pfam" id="PF13193">
    <property type="entry name" value="AMP-binding_C"/>
    <property type="match status" value="1"/>
</dbReference>
<gene>
    <name evidence="5" type="ORF">A2008_08240</name>
</gene>
<dbReference type="Gene3D" id="3.30.300.30">
    <property type="match status" value="1"/>
</dbReference>
<evidence type="ECO:0000256" key="1">
    <source>
        <dbReference type="ARBA" id="ARBA00006432"/>
    </source>
</evidence>
<evidence type="ECO:0000256" key="2">
    <source>
        <dbReference type="ARBA" id="ARBA00022598"/>
    </source>
</evidence>
<reference evidence="5 6" key="1">
    <citation type="journal article" date="2016" name="Nat. Commun.">
        <title>Thousands of microbial genomes shed light on interconnected biogeochemical processes in an aquifer system.</title>
        <authorList>
            <person name="Anantharaman K."/>
            <person name="Brown C.T."/>
            <person name="Hug L.A."/>
            <person name="Sharon I."/>
            <person name="Castelle C.J."/>
            <person name="Probst A.J."/>
            <person name="Thomas B.C."/>
            <person name="Singh A."/>
            <person name="Wilkins M.J."/>
            <person name="Karaoz U."/>
            <person name="Brodie E.L."/>
            <person name="Williams K.H."/>
            <person name="Hubbard S.S."/>
            <person name="Banfield J.F."/>
        </authorList>
    </citation>
    <scope>NUCLEOTIDE SEQUENCE [LARGE SCALE GENOMIC DNA]</scope>
</reference>
<dbReference type="PANTHER" id="PTHR43201:SF8">
    <property type="entry name" value="ACYL-COA SYNTHETASE FAMILY MEMBER 3"/>
    <property type="match status" value="1"/>
</dbReference>
<dbReference type="InterPro" id="IPR000873">
    <property type="entry name" value="AMP-dep_synth/lig_dom"/>
</dbReference>
<dbReference type="Proteomes" id="UP000178735">
    <property type="component" value="Unassembled WGS sequence"/>
</dbReference>
<sequence>MVIVDCDKKEYNYGQLLHLARVQAVNLFELGVRPGDRIATLEMNSLNHFATIIAASLLRAVLVPLNWRLKNPELLYMINDSKPQVMLFGKKYRENAEFLKDTVKVFDIDELSTLEAAGSNVRAEIFNSKVEELERHFYDFGRYHNINPALILYTSGTTGFPKGAMISDLQTKQNAINTLVDWGLAEGERYILSAPLFHTGGWNVLALPLLMAGGEIIIHEKFDAEAILTDIEHHKVTLYFGVPTMFISMMESMAFSSVSLASIKFFISGGAPCPPYIIETFSKKGVIFRQGFGLTEVGPNCFTLPCEDSVRKIGSVGFPMKASVAKLIADDGSEVASEGKVGELVLAGEHVCMGYYGREDDFKKAYYDGFFRTGDYAMRDADGYYYIVGRKKEMFISGGENVYPKEIEDRLTMLPEVLECAVIGVPDEKWGEVGLAAITLRGEHFSNLNDMKDSMETQIRDHLKKYLASYKIPKKVVFYGALPKNAVGKIDKMALKNEFINTSQAK</sequence>
<dbReference type="Pfam" id="PF00501">
    <property type="entry name" value="AMP-binding"/>
    <property type="match status" value="1"/>
</dbReference>
<dbReference type="Gene3D" id="3.40.50.12780">
    <property type="entry name" value="N-terminal domain of ligase-like"/>
    <property type="match status" value="1"/>
</dbReference>
<protein>
    <recommendedName>
        <fullName evidence="7">AMP-dependent synthetase</fullName>
    </recommendedName>
</protein>
<accession>A0A1F7WR32</accession>
<dbReference type="GO" id="GO:0006631">
    <property type="term" value="P:fatty acid metabolic process"/>
    <property type="evidence" value="ECO:0007669"/>
    <property type="project" value="TreeGrafter"/>
</dbReference>
<feature type="domain" description="AMP-dependent synthetase/ligase" evidence="3">
    <location>
        <begin position="7"/>
        <end position="356"/>
    </location>
</feature>
<comment type="caution">
    <text evidence="5">The sequence shown here is derived from an EMBL/GenBank/DDBJ whole genome shotgun (WGS) entry which is preliminary data.</text>
</comment>
<dbReference type="SUPFAM" id="SSF56801">
    <property type="entry name" value="Acetyl-CoA synthetase-like"/>
    <property type="match status" value="1"/>
</dbReference>
<dbReference type="PANTHER" id="PTHR43201">
    <property type="entry name" value="ACYL-COA SYNTHETASE"/>
    <property type="match status" value="1"/>
</dbReference>
<dbReference type="EMBL" id="MGFH01000118">
    <property type="protein sequence ID" value="OGM05273.1"/>
    <property type="molecule type" value="Genomic_DNA"/>
</dbReference>
<evidence type="ECO:0000313" key="5">
    <source>
        <dbReference type="EMBL" id="OGM05273.1"/>
    </source>
</evidence>
<dbReference type="InterPro" id="IPR042099">
    <property type="entry name" value="ANL_N_sf"/>
</dbReference>
<keyword evidence="2" id="KW-0436">Ligase</keyword>
<evidence type="ECO:0000313" key="6">
    <source>
        <dbReference type="Proteomes" id="UP000178735"/>
    </source>
</evidence>
<evidence type="ECO:0008006" key="7">
    <source>
        <dbReference type="Google" id="ProtNLM"/>
    </source>
</evidence>
<name>A0A1F7WR32_9BACT</name>
<dbReference type="GO" id="GO:0031956">
    <property type="term" value="F:medium-chain fatty acid-CoA ligase activity"/>
    <property type="evidence" value="ECO:0007669"/>
    <property type="project" value="TreeGrafter"/>
</dbReference>
<evidence type="ECO:0000259" key="3">
    <source>
        <dbReference type="Pfam" id="PF00501"/>
    </source>
</evidence>
<dbReference type="FunFam" id="3.30.300.30:FF:000008">
    <property type="entry name" value="2,3-dihydroxybenzoate-AMP ligase"/>
    <property type="match status" value="1"/>
</dbReference>
<dbReference type="InterPro" id="IPR025110">
    <property type="entry name" value="AMP-bd_C"/>
</dbReference>
<dbReference type="AlphaFoldDB" id="A0A1F7WR32"/>
<organism evidence="5 6">
    <name type="scientific">Candidatus Wallbacteria bacterium GWC2_49_35</name>
    <dbReference type="NCBI Taxonomy" id="1817813"/>
    <lineage>
        <taxon>Bacteria</taxon>
        <taxon>Candidatus Walliibacteriota</taxon>
    </lineage>
</organism>
<dbReference type="PROSITE" id="PS00455">
    <property type="entry name" value="AMP_BINDING"/>
    <property type="match status" value="1"/>
</dbReference>